<feature type="domain" description="HTH tetR-type" evidence="6">
    <location>
        <begin position="22"/>
        <end position="82"/>
    </location>
</feature>
<evidence type="ECO:0000256" key="2">
    <source>
        <dbReference type="ARBA" id="ARBA00023125"/>
    </source>
</evidence>
<dbReference type="PROSITE" id="PS50977">
    <property type="entry name" value="HTH_TETR_2"/>
    <property type="match status" value="1"/>
</dbReference>
<evidence type="ECO:0000256" key="1">
    <source>
        <dbReference type="ARBA" id="ARBA00023015"/>
    </source>
</evidence>
<evidence type="ECO:0000313" key="9">
    <source>
        <dbReference type="Proteomes" id="UP000462055"/>
    </source>
</evidence>
<dbReference type="PANTHER" id="PTHR30055">
    <property type="entry name" value="HTH-TYPE TRANSCRIPTIONAL REGULATOR RUTR"/>
    <property type="match status" value="1"/>
</dbReference>
<feature type="compositionally biased region" description="Basic and acidic residues" evidence="5">
    <location>
        <begin position="11"/>
        <end position="25"/>
    </location>
</feature>
<sequence>MAMTIRASTVRSDESGMRDEEEEPKDRIRGVAGRLFGELGYDAVSTQMIADAAGIDAHAVADHYPSKAALYLAVLGRLQRLWTDQMASVLAGHEPTADGVMTLMDRYLDFCLDHPEYPRLLMFRWMSDASDIQGAEEQILAPTVNESVRAVRRIVTPGMDAEAAMWTIVWTVHGYLQAGFLDESARPSPPEDPAILDRFRSHLHQLIRMLFASG</sequence>
<keyword evidence="3" id="KW-0804">Transcription</keyword>
<protein>
    <submittedName>
        <fullName evidence="7">TetR family transcriptional regulator</fullName>
    </submittedName>
</protein>
<dbReference type="AlphaFoldDB" id="A0A6I4M9I1"/>
<dbReference type="InterPro" id="IPR001647">
    <property type="entry name" value="HTH_TetR"/>
</dbReference>
<name>A0A6I4M9I1_9ACTN</name>
<dbReference type="Proteomes" id="UP000462055">
    <property type="component" value="Unassembled WGS sequence"/>
</dbReference>
<dbReference type="GO" id="GO:0000976">
    <property type="term" value="F:transcription cis-regulatory region binding"/>
    <property type="evidence" value="ECO:0007669"/>
    <property type="project" value="TreeGrafter"/>
</dbReference>
<dbReference type="PANTHER" id="PTHR30055:SF234">
    <property type="entry name" value="HTH-TYPE TRANSCRIPTIONAL REGULATOR BETI"/>
    <property type="match status" value="1"/>
</dbReference>
<dbReference type="EMBL" id="WBMS02000017">
    <property type="protein sequence ID" value="MWA03056.1"/>
    <property type="molecule type" value="Genomic_DNA"/>
</dbReference>
<dbReference type="Gene3D" id="1.10.357.10">
    <property type="entry name" value="Tetracycline Repressor, domain 2"/>
    <property type="match status" value="1"/>
</dbReference>
<dbReference type="InterPro" id="IPR050109">
    <property type="entry name" value="HTH-type_TetR-like_transc_reg"/>
</dbReference>
<organism evidence="7 9">
    <name type="scientific">Actinomadura physcomitrii</name>
    <dbReference type="NCBI Taxonomy" id="2650748"/>
    <lineage>
        <taxon>Bacteria</taxon>
        <taxon>Bacillati</taxon>
        <taxon>Actinomycetota</taxon>
        <taxon>Actinomycetes</taxon>
        <taxon>Streptosporangiales</taxon>
        <taxon>Thermomonosporaceae</taxon>
        <taxon>Actinomadura</taxon>
    </lineage>
</organism>
<evidence type="ECO:0000259" key="6">
    <source>
        <dbReference type="PROSITE" id="PS50977"/>
    </source>
</evidence>
<evidence type="ECO:0000256" key="4">
    <source>
        <dbReference type="PROSITE-ProRule" id="PRU00335"/>
    </source>
</evidence>
<evidence type="ECO:0000313" key="7">
    <source>
        <dbReference type="EMBL" id="MWA02372.1"/>
    </source>
</evidence>
<feature type="region of interest" description="Disordered" evidence="5">
    <location>
        <begin position="1"/>
        <end position="25"/>
    </location>
</feature>
<reference evidence="7 9" key="1">
    <citation type="submission" date="2019-12" db="EMBL/GenBank/DDBJ databases">
        <title>Actinomadura physcomitrii sp. nov., a novel actinomycete isolated from moss [Physcomitrium sphaericum (Ludw) Fuernr].</title>
        <authorList>
            <person name="Zhuang X."/>
        </authorList>
    </citation>
    <scope>NUCLEOTIDE SEQUENCE [LARGE SCALE GENOMIC DNA]</scope>
    <source>
        <strain evidence="7 9">LD22</strain>
    </source>
</reference>
<dbReference type="Pfam" id="PF00440">
    <property type="entry name" value="TetR_N"/>
    <property type="match status" value="1"/>
</dbReference>
<dbReference type="SUPFAM" id="SSF46689">
    <property type="entry name" value="Homeodomain-like"/>
    <property type="match status" value="1"/>
</dbReference>
<evidence type="ECO:0000256" key="5">
    <source>
        <dbReference type="SAM" id="MobiDB-lite"/>
    </source>
</evidence>
<dbReference type="GO" id="GO:0003700">
    <property type="term" value="F:DNA-binding transcription factor activity"/>
    <property type="evidence" value="ECO:0007669"/>
    <property type="project" value="TreeGrafter"/>
</dbReference>
<dbReference type="InterPro" id="IPR036271">
    <property type="entry name" value="Tet_transcr_reg_TetR-rel_C_sf"/>
</dbReference>
<keyword evidence="2 4" id="KW-0238">DNA-binding</keyword>
<accession>A0A6I4M9I1</accession>
<keyword evidence="1" id="KW-0805">Transcription regulation</keyword>
<keyword evidence="9" id="KW-1185">Reference proteome</keyword>
<dbReference type="InterPro" id="IPR009057">
    <property type="entry name" value="Homeodomain-like_sf"/>
</dbReference>
<gene>
    <name evidence="7" type="ORF">F8568_018765</name>
    <name evidence="8" type="ORF">F8568_022285</name>
</gene>
<dbReference type="SUPFAM" id="SSF48498">
    <property type="entry name" value="Tetracyclin repressor-like, C-terminal domain"/>
    <property type="match status" value="1"/>
</dbReference>
<proteinExistence type="predicted"/>
<comment type="caution">
    <text evidence="7">The sequence shown here is derived from an EMBL/GenBank/DDBJ whole genome shotgun (WGS) entry which is preliminary data.</text>
</comment>
<dbReference type="EMBL" id="WBMS02000013">
    <property type="protein sequence ID" value="MWA02372.1"/>
    <property type="molecule type" value="Genomic_DNA"/>
</dbReference>
<evidence type="ECO:0000256" key="3">
    <source>
        <dbReference type="ARBA" id="ARBA00023163"/>
    </source>
</evidence>
<evidence type="ECO:0000313" key="8">
    <source>
        <dbReference type="EMBL" id="MWA03056.1"/>
    </source>
</evidence>
<feature type="compositionally biased region" description="Polar residues" evidence="5">
    <location>
        <begin position="1"/>
        <end position="10"/>
    </location>
</feature>
<feature type="DNA-binding region" description="H-T-H motif" evidence="4">
    <location>
        <begin position="45"/>
        <end position="64"/>
    </location>
</feature>